<organism evidence="1 2">
    <name type="scientific">Liquidambar formosana</name>
    <name type="common">Formosan gum</name>
    <dbReference type="NCBI Taxonomy" id="63359"/>
    <lineage>
        <taxon>Eukaryota</taxon>
        <taxon>Viridiplantae</taxon>
        <taxon>Streptophyta</taxon>
        <taxon>Embryophyta</taxon>
        <taxon>Tracheophyta</taxon>
        <taxon>Spermatophyta</taxon>
        <taxon>Magnoliopsida</taxon>
        <taxon>eudicotyledons</taxon>
        <taxon>Gunneridae</taxon>
        <taxon>Pentapetalae</taxon>
        <taxon>Saxifragales</taxon>
        <taxon>Altingiaceae</taxon>
        <taxon>Liquidambar</taxon>
    </lineage>
</organism>
<dbReference type="Proteomes" id="UP001415857">
    <property type="component" value="Unassembled WGS sequence"/>
</dbReference>
<name>A0AAP0WY08_LIQFO</name>
<comment type="caution">
    <text evidence="1">The sequence shown here is derived from an EMBL/GenBank/DDBJ whole genome shotgun (WGS) entry which is preliminary data.</text>
</comment>
<reference evidence="1 2" key="1">
    <citation type="journal article" date="2024" name="Plant J.">
        <title>Genome sequences and population genomics reveal climatic adaptation and genomic divergence between two closely related sweetgum species.</title>
        <authorList>
            <person name="Xu W.Q."/>
            <person name="Ren C.Q."/>
            <person name="Zhang X.Y."/>
            <person name="Comes H.P."/>
            <person name="Liu X.H."/>
            <person name="Li Y.G."/>
            <person name="Kettle C.J."/>
            <person name="Jalonen R."/>
            <person name="Gaisberger H."/>
            <person name="Ma Y.Z."/>
            <person name="Qiu Y.X."/>
        </authorList>
    </citation>
    <scope>NUCLEOTIDE SEQUENCE [LARGE SCALE GENOMIC DNA]</scope>
    <source>
        <strain evidence="1">Hangzhou</strain>
    </source>
</reference>
<dbReference type="EMBL" id="JBBPBK010000007">
    <property type="protein sequence ID" value="KAK9281126.1"/>
    <property type="molecule type" value="Genomic_DNA"/>
</dbReference>
<dbReference type="InterPro" id="IPR027443">
    <property type="entry name" value="IPNS-like_sf"/>
</dbReference>
<evidence type="ECO:0008006" key="3">
    <source>
        <dbReference type="Google" id="ProtNLM"/>
    </source>
</evidence>
<dbReference type="AlphaFoldDB" id="A0AAP0WY08"/>
<protein>
    <recommendedName>
        <fullName evidence="3">Isopenicillin N synthase-like Fe(2+) 2OG dioxygenase domain-containing protein</fullName>
    </recommendedName>
</protein>
<keyword evidence="2" id="KW-1185">Reference proteome</keyword>
<dbReference type="Gene3D" id="2.60.120.330">
    <property type="entry name" value="B-lactam Antibiotic, Isopenicillin N Synthase, Chain"/>
    <property type="match status" value="1"/>
</dbReference>
<evidence type="ECO:0000313" key="2">
    <source>
        <dbReference type="Proteomes" id="UP001415857"/>
    </source>
</evidence>
<evidence type="ECO:0000313" key="1">
    <source>
        <dbReference type="EMBL" id="KAK9281126.1"/>
    </source>
</evidence>
<proteinExistence type="predicted"/>
<sequence length="111" mass="12714">MSMVWRLKQRMASGLPMRAHLHRSFVVVAGNALMAWMNGRIRSCSYRVFMSGDEDRYTLGLFSFSKGMIEAPPELVDDEHPLQFKPFDHAGLFQFIDTEEGPTAKRAYIDV</sequence>
<dbReference type="SUPFAM" id="SSF51197">
    <property type="entry name" value="Clavaminate synthase-like"/>
    <property type="match status" value="1"/>
</dbReference>
<accession>A0AAP0WY08</accession>
<gene>
    <name evidence="1" type="ORF">L1049_004019</name>
</gene>